<dbReference type="OrthoDB" id="6372431at2759"/>
<dbReference type="PANTHER" id="PTHR11782:SF83">
    <property type="entry name" value="GUANOSINE-DIPHOSPHATASE"/>
    <property type="match status" value="1"/>
</dbReference>
<comment type="caution">
    <text evidence="6">The sequence shown here is derived from an EMBL/GenBank/DDBJ whole genome shotgun (WGS) entry which is preliminary data.</text>
</comment>
<dbReference type="InterPro" id="IPR000407">
    <property type="entry name" value="GDA1_CD39_NTPase"/>
</dbReference>
<evidence type="ECO:0000313" key="6">
    <source>
        <dbReference type="EMBL" id="CAF0872220.1"/>
    </source>
</evidence>
<feature type="binding site" evidence="4">
    <location>
        <begin position="206"/>
        <end position="210"/>
    </location>
    <ligand>
        <name>ATP</name>
        <dbReference type="ChEBI" id="CHEBI:30616"/>
    </ligand>
</feature>
<name>A0A813XMZ9_ADIRI</name>
<dbReference type="GO" id="GO:0045134">
    <property type="term" value="F:UDP phosphatase activity"/>
    <property type="evidence" value="ECO:0007669"/>
    <property type="project" value="TreeGrafter"/>
</dbReference>
<evidence type="ECO:0000256" key="2">
    <source>
        <dbReference type="ARBA" id="ARBA00022801"/>
    </source>
</evidence>
<sequence>MKRPSVKVLLSAAVILCILSTAGLIALIVVWQQKLSPFQDYALVVDAGSTHSKIFLYTWPADKSNGLGVTSRVTQIKSCSPGGGAITSITDPTEDNVKRYFNTAMVDCMDSIPSNRKGRALVFLGGTAGLRLFEMKNASYTNALLKSTRLYFDTLGLLFKAPENQVRIISGSEEGLSGWISTNMLLEELYKNNIPSQTYGVTDMGGASTQISFYSPNATNERYDMSLFNTEYDIYSHSYLCYGAEQFRYVYLGRIINKAGGSETIYDPCFQDGFFQNFSYSDIFTLPCVRAQSPPSPELNRTSTFSIIGTGNYSQCFANVQQCLNTSECSFTSCSFDNVYQPKPIEPSLKFIAISAWYSTFNSLAQNVTVSPNKDGNYDFNTTKLSDIKRAIEGICKQPWAVVPNPDKYRPLLCFNSMYHWTLMEYGYGMNDDNMKNFHIIKTVGGSEIGWTLGYMINQTNYLEPEYRPARLLTKGEFGGLLFLCLFFLLVSIIMGIVSIYFCNRHRNYRQT</sequence>
<comment type="similarity">
    <text evidence="1">Belongs to the GDA1/CD39 NTPase family.</text>
</comment>
<keyword evidence="4" id="KW-0067">ATP-binding</keyword>
<feature type="transmembrane region" description="Helical" evidence="5">
    <location>
        <begin position="478"/>
        <end position="503"/>
    </location>
</feature>
<evidence type="ECO:0000313" key="8">
    <source>
        <dbReference type="Proteomes" id="UP000663828"/>
    </source>
</evidence>
<keyword evidence="5" id="KW-0472">Membrane</keyword>
<evidence type="ECO:0000256" key="3">
    <source>
        <dbReference type="PIRSR" id="PIRSR600407-1"/>
    </source>
</evidence>
<keyword evidence="5" id="KW-1133">Transmembrane helix</keyword>
<dbReference type="Pfam" id="PF01150">
    <property type="entry name" value="GDA1_CD39"/>
    <property type="match status" value="1"/>
</dbReference>
<dbReference type="Gene3D" id="3.30.420.150">
    <property type="entry name" value="Exopolyphosphatase. Domain 2"/>
    <property type="match status" value="1"/>
</dbReference>
<gene>
    <name evidence="7" type="ORF">EDS130_LOCUS13054</name>
    <name evidence="6" type="ORF">XAT740_LOCUS6552</name>
</gene>
<keyword evidence="8" id="KW-1185">Reference proteome</keyword>
<evidence type="ECO:0000256" key="5">
    <source>
        <dbReference type="SAM" id="Phobius"/>
    </source>
</evidence>
<evidence type="ECO:0000256" key="1">
    <source>
        <dbReference type="ARBA" id="ARBA00009283"/>
    </source>
</evidence>
<accession>A0A813XMZ9</accession>
<protein>
    <submittedName>
        <fullName evidence="6">Uncharacterized protein</fullName>
    </submittedName>
</protein>
<dbReference type="GO" id="GO:0009134">
    <property type="term" value="P:nucleoside diphosphate catabolic process"/>
    <property type="evidence" value="ECO:0007669"/>
    <property type="project" value="TreeGrafter"/>
</dbReference>
<dbReference type="Proteomes" id="UP000663852">
    <property type="component" value="Unassembled WGS sequence"/>
</dbReference>
<dbReference type="EMBL" id="CAJNOJ010000051">
    <property type="protein sequence ID" value="CAF0964636.1"/>
    <property type="molecule type" value="Genomic_DNA"/>
</dbReference>
<dbReference type="AlphaFoldDB" id="A0A813XMZ9"/>
<reference evidence="6" key="1">
    <citation type="submission" date="2021-02" db="EMBL/GenBank/DDBJ databases">
        <authorList>
            <person name="Nowell W R."/>
        </authorList>
    </citation>
    <scope>NUCLEOTIDE SEQUENCE</scope>
</reference>
<keyword evidence="2" id="KW-0378">Hydrolase</keyword>
<organism evidence="6 8">
    <name type="scientific">Adineta ricciae</name>
    <name type="common">Rotifer</name>
    <dbReference type="NCBI Taxonomy" id="249248"/>
    <lineage>
        <taxon>Eukaryota</taxon>
        <taxon>Metazoa</taxon>
        <taxon>Spiralia</taxon>
        <taxon>Gnathifera</taxon>
        <taxon>Rotifera</taxon>
        <taxon>Eurotatoria</taxon>
        <taxon>Bdelloidea</taxon>
        <taxon>Adinetida</taxon>
        <taxon>Adinetidae</taxon>
        <taxon>Adineta</taxon>
    </lineage>
</organism>
<dbReference type="GO" id="GO:0005886">
    <property type="term" value="C:plasma membrane"/>
    <property type="evidence" value="ECO:0007669"/>
    <property type="project" value="TreeGrafter"/>
</dbReference>
<feature type="active site" description="Proton acceptor" evidence="3">
    <location>
        <position position="174"/>
    </location>
</feature>
<evidence type="ECO:0000256" key="4">
    <source>
        <dbReference type="PIRSR" id="PIRSR600407-2"/>
    </source>
</evidence>
<keyword evidence="5" id="KW-0812">Transmembrane</keyword>
<evidence type="ECO:0000313" key="7">
    <source>
        <dbReference type="EMBL" id="CAF0964636.1"/>
    </source>
</evidence>
<dbReference type="GO" id="GO:0004382">
    <property type="term" value="F:GDP phosphatase activity"/>
    <property type="evidence" value="ECO:0007669"/>
    <property type="project" value="TreeGrafter"/>
</dbReference>
<dbReference type="Gene3D" id="3.30.420.40">
    <property type="match status" value="1"/>
</dbReference>
<dbReference type="GO" id="GO:0017111">
    <property type="term" value="F:ribonucleoside triphosphate phosphatase activity"/>
    <property type="evidence" value="ECO:0007669"/>
    <property type="project" value="TreeGrafter"/>
</dbReference>
<dbReference type="GO" id="GO:0005524">
    <property type="term" value="F:ATP binding"/>
    <property type="evidence" value="ECO:0007669"/>
    <property type="project" value="UniProtKB-KW"/>
</dbReference>
<proteinExistence type="inferred from homology"/>
<dbReference type="PANTHER" id="PTHR11782">
    <property type="entry name" value="ADENOSINE/GUANOSINE DIPHOSPHATASE"/>
    <property type="match status" value="1"/>
</dbReference>
<dbReference type="EMBL" id="CAJNOR010000299">
    <property type="protein sequence ID" value="CAF0872220.1"/>
    <property type="molecule type" value="Genomic_DNA"/>
</dbReference>
<keyword evidence="4" id="KW-0547">Nucleotide-binding</keyword>
<dbReference type="Proteomes" id="UP000663828">
    <property type="component" value="Unassembled WGS sequence"/>
</dbReference>